<comment type="caution">
    <text evidence="4">The sequence shown here is derived from an EMBL/GenBank/DDBJ whole genome shotgun (WGS) entry which is preliminary data.</text>
</comment>
<evidence type="ECO:0000256" key="1">
    <source>
        <dbReference type="ARBA" id="ARBA00001526"/>
    </source>
</evidence>
<name>A0A917K600_9PROT</name>
<dbReference type="AlphaFoldDB" id="A0A917K600"/>
<sequence length="323" mass="33711">MQRRHLPVALAATTIAPAALAQTVVNDASLNVAAFALTALPGETSLLFEAEGPKGRIRVAHREAAPIFVGSVVKTFILAAYLLAVEQGRLSLTEQLPVNDDVRSPVSPVLGNLTGTASAVVALEAMITHSDNTGTDMALRRVGPDVVRSLIASRQLAGTRIPDSTRIMVSALAGAPPGTDLGWAGIQALDNGAPMPSPRKPLNDVSTMASTGQDMVAWYDYVLSGRLFAKPETLATFKRIQSMATSMPEIAPPDIIAYGKGGSITWVDSQALAAAGQMVAGPVRATFSFGVNWTGDDASMARTAGIAVDQFRILLARALAVLA</sequence>
<dbReference type="Pfam" id="PF13354">
    <property type="entry name" value="Beta-lactamase2"/>
    <property type="match status" value="1"/>
</dbReference>
<dbReference type="Proteomes" id="UP000661507">
    <property type="component" value="Unassembled WGS sequence"/>
</dbReference>
<evidence type="ECO:0000313" key="5">
    <source>
        <dbReference type="Proteomes" id="UP000661507"/>
    </source>
</evidence>
<dbReference type="SUPFAM" id="SSF56601">
    <property type="entry name" value="beta-lactamase/transpeptidase-like"/>
    <property type="match status" value="1"/>
</dbReference>
<gene>
    <name evidence="4" type="ORF">GCM10011320_05160</name>
</gene>
<evidence type="ECO:0000313" key="4">
    <source>
        <dbReference type="EMBL" id="GGJ01311.1"/>
    </source>
</evidence>
<dbReference type="InterPro" id="IPR012338">
    <property type="entry name" value="Beta-lactam/transpept-like"/>
</dbReference>
<comment type="catalytic activity">
    <reaction evidence="1">
        <text>a beta-lactam + H2O = a substituted beta-amino acid</text>
        <dbReference type="Rhea" id="RHEA:20401"/>
        <dbReference type="ChEBI" id="CHEBI:15377"/>
        <dbReference type="ChEBI" id="CHEBI:35627"/>
        <dbReference type="ChEBI" id="CHEBI:140347"/>
        <dbReference type="EC" id="3.5.2.6"/>
    </reaction>
</comment>
<dbReference type="Gene3D" id="3.40.710.10">
    <property type="entry name" value="DD-peptidase/beta-lactamase superfamily"/>
    <property type="match status" value="1"/>
</dbReference>
<proteinExistence type="predicted"/>
<feature type="signal peptide" evidence="2">
    <location>
        <begin position="1"/>
        <end position="21"/>
    </location>
</feature>
<dbReference type="InterPro" id="IPR000871">
    <property type="entry name" value="Beta-lactam_class-A"/>
</dbReference>
<reference evidence="4" key="2">
    <citation type="submission" date="2020-09" db="EMBL/GenBank/DDBJ databases">
        <authorList>
            <person name="Sun Q."/>
            <person name="Zhou Y."/>
        </authorList>
    </citation>
    <scope>NUCLEOTIDE SEQUENCE</scope>
    <source>
        <strain evidence="4">CGMCC 1.3617</strain>
    </source>
</reference>
<evidence type="ECO:0000259" key="3">
    <source>
        <dbReference type="Pfam" id="PF13354"/>
    </source>
</evidence>
<accession>A0A917K600</accession>
<dbReference type="EMBL" id="BMKW01000001">
    <property type="protein sequence ID" value="GGJ01311.1"/>
    <property type="molecule type" value="Genomic_DNA"/>
</dbReference>
<dbReference type="RefSeq" id="WP_188965333.1">
    <property type="nucleotide sequence ID" value="NZ_BMKW01000001.1"/>
</dbReference>
<dbReference type="GO" id="GO:0030655">
    <property type="term" value="P:beta-lactam antibiotic catabolic process"/>
    <property type="evidence" value="ECO:0007669"/>
    <property type="project" value="InterPro"/>
</dbReference>
<feature type="domain" description="Beta-lactamase class A catalytic" evidence="3">
    <location>
        <begin position="59"/>
        <end position="267"/>
    </location>
</feature>
<dbReference type="GO" id="GO:0046677">
    <property type="term" value="P:response to antibiotic"/>
    <property type="evidence" value="ECO:0007669"/>
    <property type="project" value="InterPro"/>
</dbReference>
<dbReference type="PANTHER" id="PTHR35333">
    <property type="entry name" value="BETA-LACTAMASE"/>
    <property type="match status" value="1"/>
</dbReference>
<dbReference type="GO" id="GO:0008800">
    <property type="term" value="F:beta-lactamase activity"/>
    <property type="evidence" value="ECO:0007669"/>
    <property type="project" value="UniProtKB-EC"/>
</dbReference>
<reference evidence="4" key="1">
    <citation type="journal article" date="2014" name="Int. J. Syst. Evol. Microbiol.">
        <title>Complete genome sequence of Corynebacterium casei LMG S-19264T (=DSM 44701T), isolated from a smear-ripened cheese.</title>
        <authorList>
            <consortium name="US DOE Joint Genome Institute (JGI-PGF)"/>
            <person name="Walter F."/>
            <person name="Albersmeier A."/>
            <person name="Kalinowski J."/>
            <person name="Ruckert C."/>
        </authorList>
    </citation>
    <scope>NUCLEOTIDE SEQUENCE</scope>
    <source>
        <strain evidence="4">CGMCC 1.3617</strain>
    </source>
</reference>
<keyword evidence="2" id="KW-0732">Signal</keyword>
<keyword evidence="5" id="KW-1185">Reference proteome</keyword>
<dbReference type="InterPro" id="IPR045155">
    <property type="entry name" value="Beta-lactam_cat"/>
</dbReference>
<dbReference type="PANTHER" id="PTHR35333:SF5">
    <property type="entry name" value="CONSERVED LIPOPROTEIN LPQF-RELATED"/>
    <property type="match status" value="1"/>
</dbReference>
<organism evidence="4 5">
    <name type="scientific">Neoroseomonas lacus</name>
    <dbReference type="NCBI Taxonomy" id="287609"/>
    <lineage>
        <taxon>Bacteria</taxon>
        <taxon>Pseudomonadati</taxon>
        <taxon>Pseudomonadota</taxon>
        <taxon>Alphaproteobacteria</taxon>
        <taxon>Acetobacterales</taxon>
        <taxon>Acetobacteraceae</taxon>
        <taxon>Neoroseomonas</taxon>
    </lineage>
</organism>
<protein>
    <recommendedName>
        <fullName evidence="3">Beta-lactamase class A catalytic domain-containing protein</fullName>
    </recommendedName>
</protein>
<feature type="chain" id="PRO_5036788342" description="Beta-lactamase class A catalytic domain-containing protein" evidence="2">
    <location>
        <begin position="22"/>
        <end position="323"/>
    </location>
</feature>
<evidence type="ECO:0000256" key="2">
    <source>
        <dbReference type="SAM" id="SignalP"/>
    </source>
</evidence>